<feature type="non-terminal residue" evidence="2">
    <location>
        <position position="1"/>
    </location>
</feature>
<feature type="region of interest" description="Disordered" evidence="1">
    <location>
        <begin position="1"/>
        <end position="27"/>
    </location>
</feature>
<evidence type="ECO:0000256" key="1">
    <source>
        <dbReference type="SAM" id="MobiDB-lite"/>
    </source>
</evidence>
<name>A0A382Z5T2_9ZZZZ</name>
<sequence length="27" mass="2761">FGHGSPSIDPRGGVSGAHSCQPRHFGL</sequence>
<feature type="non-terminal residue" evidence="2">
    <location>
        <position position="27"/>
    </location>
</feature>
<reference evidence="2" key="1">
    <citation type="submission" date="2018-05" db="EMBL/GenBank/DDBJ databases">
        <authorList>
            <person name="Lanie J.A."/>
            <person name="Ng W.-L."/>
            <person name="Kazmierczak K.M."/>
            <person name="Andrzejewski T.M."/>
            <person name="Davidsen T.M."/>
            <person name="Wayne K.J."/>
            <person name="Tettelin H."/>
            <person name="Glass J.I."/>
            <person name="Rusch D."/>
            <person name="Podicherti R."/>
            <person name="Tsui H.-C.T."/>
            <person name="Winkler M.E."/>
        </authorList>
    </citation>
    <scope>NUCLEOTIDE SEQUENCE</scope>
</reference>
<accession>A0A382Z5T2</accession>
<dbReference type="EMBL" id="UINC01181258">
    <property type="protein sequence ID" value="SVD90861.1"/>
    <property type="molecule type" value="Genomic_DNA"/>
</dbReference>
<organism evidence="2">
    <name type="scientific">marine metagenome</name>
    <dbReference type="NCBI Taxonomy" id="408172"/>
    <lineage>
        <taxon>unclassified sequences</taxon>
        <taxon>metagenomes</taxon>
        <taxon>ecological metagenomes</taxon>
    </lineage>
</organism>
<dbReference type="AlphaFoldDB" id="A0A382Z5T2"/>
<evidence type="ECO:0000313" key="2">
    <source>
        <dbReference type="EMBL" id="SVD90861.1"/>
    </source>
</evidence>
<gene>
    <name evidence="2" type="ORF">METZ01_LOCUS443715</name>
</gene>
<proteinExistence type="predicted"/>
<protein>
    <submittedName>
        <fullName evidence="2">Uncharacterized protein</fullName>
    </submittedName>
</protein>